<proteinExistence type="inferred from homology"/>
<keyword evidence="10" id="KW-1185">Reference proteome</keyword>
<evidence type="ECO:0000313" key="10">
    <source>
        <dbReference type="Proteomes" id="UP000321225"/>
    </source>
</evidence>
<dbReference type="PROSITE" id="PS51123">
    <property type="entry name" value="OMPA_2"/>
    <property type="match status" value="1"/>
</dbReference>
<dbReference type="InterPro" id="IPR050330">
    <property type="entry name" value="Bact_OuterMem_StrucFunc"/>
</dbReference>
<dbReference type="SUPFAM" id="SSF103088">
    <property type="entry name" value="OmpA-like"/>
    <property type="match status" value="1"/>
</dbReference>
<protein>
    <submittedName>
        <fullName evidence="9">Chemotaxis protein MotB</fullName>
    </submittedName>
</protein>
<dbReference type="InterPro" id="IPR036737">
    <property type="entry name" value="OmpA-like_sf"/>
</dbReference>
<dbReference type="CDD" id="cd07185">
    <property type="entry name" value="OmpA_C-like"/>
    <property type="match status" value="1"/>
</dbReference>
<evidence type="ECO:0000313" key="9">
    <source>
        <dbReference type="EMBL" id="GEK86911.1"/>
    </source>
</evidence>
<comment type="similarity">
    <text evidence="2">Belongs to the MotB family.</text>
</comment>
<reference evidence="9 10" key="1">
    <citation type="submission" date="2019-07" db="EMBL/GenBank/DDBJ databases">
        <title>Whole genome shotgun sequence of Microbacterium aerolatum NBRC 103071.</title>
        <authorList>
            <person name="Hosoyama A."/>
            <person name="Uohara A."/>
            <person name="Ohji S."/>
            <person name="Ichikawa N."/>
        </authorList>
    </citation>
    <scope>NUCLEOTIDE SEQUENCE [LARGE SCALE GENOMIC DNA]</scope>
    <source>
        <strain evidence="9 10">NBRC 103071</strain>
    </source>
</reference>
<evidence type="ECO:0000256" key="7">
    <source>
        <dbReference type="PROSITE-ProRule" id="PRU00473"/>
    </source>
</evidence>
<dbReference type="Pfam" id="PF13677">
    <property type="entry name" value="MotB_plug"/>
    <property type="match status" value="1"/>
</dbReference>
<dbReference type="GO" id="GO:0005886">
    <property type="term" value="C:plasma membrane"/>
    <property type="evidence" value="ECO:0007669"/>
    <property type="project" value="UniProtKB-SubCell"/>
</dbReference>
<keyword evidence="3" id="KW-1003">Cell membrane</keyword>
<dbReference type="EMBL" id="BJUW01000009">
    <property type="protein sequence ID" value="GEK86911.1"/>
    <property type="molecule type" value="Genomic_DNA"/>
</dbReference>
<comment type="subcellular location">
    <subcellularLocation>
        <location evidence="1">Cell membrane</location>
        <topology evidence="1">Single-pass membrane protein</topology>
    </subcellularLocation>
</comment>
<evidence type="ECO:0000256" key="3">
    <source>
        <dbReference type="ARBA" id="ARBA00022475"/>
    </source>
</evidence>
<keyword evidence="6 7" id="KW-0472">Membrane</keyword>
<dbReference type="PANTHER" id="PTHR30329:SF21">
    <property type="entry name" value="LIPOPROTEIN YIAD-RELATED"/>
    <property type="match status" value="1"/>
</dbReference>
<feature type="domain" description="OmpA-like" evidence="8">
    <location>
        <begin position="109"/>
        <end position="229"/>
    </location>
</feature>
<evidence type="ECO:0000259" key="8">
    <source>
        <dbReference type="PROSITE" id="PS51123"/>
    </source>
</evidence>
<keyword evidence="5" id="KW-1133">Transmembrane helix</keyword>
<accession>A0A511AJD6</accession>
<evidence type="ECO:0000256" key="4">
    <source>
        <dbReference type="ARBA" id="ARBA00022692"/>
    </source>
</evidence>
<organism evidence="9 10">
    <name type="scientific">Microbacterium aerolatum</name>
    <dbReference type="NCBI Taxonomy" id="153731"/>
    <lineage>
        <taxon>Bacteria</taxon>
        <taxon>Bacillati</taxon>
        <taxon>Actinomycetota</taxon>
        <taxon>Actinomycetes</taxon>
        <taxon>Micrococcales</taxon>
        <taxon>Microbacteriaceae</taxon>
        <taxon>Microbacterium</taxon>
    </lineage>
</organism>
<name>A0A511AJD6_9MICO</name>
<evidence type="ECO:0000256" key="2">
    <source>
        <dbReference type="ARBA" id="ARBA00008914"/>
    </source>
</evidence>
<evidence type="ECO:0000256" key="1">
    <source>
        <dbReference type="ARBA" id="ARBA00004162"/>
    </source>
</evidence>
<evidence type="ECO:0000256" key="6">
    <source>
        <dbReference type="ARBA" id="ARBA00023136"/>
    </source>
</evidence>
<dbReference type="Pfam" id="PF00691">
    <property type="entry name" value="OmpA"/>
    <property type="match status" value="1"/>
</dbReference>
<dbReference type="AlphaFoldDB" id="A0A511AJD6"/>
<gene>
    <name evidence="9" type="ORF">MAE01_20870</name>
</gene>
<dbReference type="InterPro" id="IPR006665">
    <property type="entry name" value="OmpA-like"/>
</dbReference>
<dbReference type="InterPro" id="IPR025713">
    <property type="entry name" value="MotB-like_N_dom"/>
</dbReference>
<sequence length="251" mass="26800">MASYLDMITVLMCLFIVLFAMSTVDQAKFEALSASLATGFGQDPTEFADVAEGVVVPEELIDEDGEPADPYLNAALEEFEELSALRDRMKDALAQNGLEADVTFTIDDRGLTIGLVSAETFFETNSTNLSAKAVSVLDTLGTVLVDVPNEISVEGHADHRVAAAPFPTNWELSSGRSTQVLRHLVEACGLTPSNVKSVGYADTRPIAEGTSADALAKNRRVDIVVLSQVKEEVRELLPTVQASKAGTKPGP</sequence>
<evidence type="ECO:0000256" key="5">
    <source>
        <dbReference type="ARBA" id="ARBA00022989"/>
    </source>
</evidence>
<dbReference type="Gene3D" id="3.30.1330.60">
    <property type="entry name" value="OmpA-like domain"/>
    <property type="match status" value="1"/>
</dbReference>
<dbReference type="Proteomes" id="UP000321225">
    <property type="component" value="Unassembled WGS sequence"/>
</dbReference>
<dbReference type="PANTHER" id="PTHR30329">
    <property type="entry name" value="STATOR ELEMENT OF FLAGELLAR MOTOR COMPLEX"/>
    <property type="match status" value="1"/>
</dbReference>
<keyword evidence="4" id="KW-0812">Transmembrane</keyword>
<comment type="caution">
    <text evidence="9">The sequence shown here is derived from an EMBL/GenBank/DDBJ whole genome shotgun (WGS) entry which is preliminary data.</text>
</comment>